<feature type="compositionally biased region" description="Low complexity" evidence="1">
    <location>
        <begin position="131"/>
        <end position="140"/>
    </location>
</feature>
<keyword evidence="2" id="KW-0472">Membrane</keyword>
<evidence type="ECO:0000313" key="4">
    <source>
        <dbReference type="Proteomes" id="UP000316688"/>
    </source>
</evidence>
<dbReference type="Proteomes" id="UP000316688">
    <property type="component" value="Unassembled WGS sequence"/>
</dbReference>
<feature type="transmembrane region" description="Helical" evidence="2">
    <location>
        <begin position="54"/>
        <end position="72"/>
    </location>
</feature>
<keyword evidence="4" id="KW-1185">Reference proteome</keyword>
<accession>A0A557RK87</accession>
<feature type="transmembrane region" description="Helical" evidence="2">
    <location>
        <begin position="12"/>
        <end position="34"/>
    </location>
</feature>
<proteinExistence type="predicted"/>
<keyword evidence="2" id="KW-0812">Transmembrane</keyword>
<protein>
    <submittedName>
        <fullName evidence="3">Uncharacterized protein</fullName>
    </submittedName>
</protein>
<keyword evidence="2" id="KW-1133">Transmembrane helix</keyword>
<dbReference type="RefSeq" id="WP_159308455.1">
    <property type="nucleotide sequence ID" value="NZ_VMKP01000002.1"/>
</dbReference>
<name>A0A557RK87_9GAMM</name>
<evidence type="ECO:0000256" key="2">
    <source>
        <dbReference type="SAM" id="Phobius"/>
    </source>
</evidence>
<dbReference type="AlphaFoldDB" id="A0A557RK87"/>
<dbReference type="EMBL" id="VMKP01000002">
    <property type="protein sequence ID" value="TVO65545.1"/>
    <property type="molecule type" value="Genomic_DNA"/>
</dbReference>
<organism evidence="3 4">
    <name type="scientific">Spiribacter aquaticus</name>
    <dbReference type="NCBI Taxonomy" id="1935996"/>
    <lineage>
        <taxon>Bacteria</taxon>
        <taxon>Pseudomonadati</taxon>
        <taxon>Pseudomonadota</taxon>
        <taxon>Gammaproteobacteria</taxon>
        <taxon>Chromatiales</taxon>
        <taxon>Ectothiorhodospiraceae</taxon>
        <taxon>Spiribacter</taxon>
    </lineage>
</organism>
<feature type="region of interest" description="Disordered" evidence="1">
    <location>
        <begin position="107"/>
        <end position="188"/>
    </location>
</feature>
<evidence type="ECO:0000313" key="3">
    <source>
        <dbReference type="EMBL" id="TVO65545.1"/>
    </source>
</evidence>
<gene>
    <name evidence="3" type="ORF">FPL11_05625</name>
</gene>
<reference evidence="3 4" key="1">
    <citation type="submission" date="2019-07" db="EMBL/GenBank/DDBJ databases">
        <title>Reclasification of Spiribacter aquaticus.</title>
        <authorList>
            <person name="Leon M.J."/>
            <person name="Sanchez-Porro C."/>
            <person name="Ventosa A."/>
        </authorList>
    </citation>
    <scope>NUCLEOTIDE SEQUENCE [LARGE SCALE GENOMIC DNA]</scope>
    <source>
        <strain evidence="3 4">SP30</strain>
    </source>
</reference>
<sequence>MQGYQLLLNVVLRPILLTIGVIVAIFVMKGIAYFALESYMVFNESVVNSTTSSAIVGILFTNLIMVILVITVSHKAHELIYGFADEVMRWIGFGVQPLGSVQNEGDIRQQARAGTATTERMTQAGVGRIAGDSGSPKSPGDSGGGGGNNGRSTGALPGGDTTQSGGAEAPGNKRSGDEGGGGSRIGDN</sequence>
<feature type="compositionally biased region" description="Gly residues" evidence="1">
    <location>
        <begin position="178"/>
        <end position="188"/>
    </location>
</feature>
<comment type="caution">
    <text evidence="3">The sequence shown here is derived from an EMBL/GenBank/DDBJ whole genome shotgun (WGS) entry which is preliminary data.</text>
</comment>
<evidence type="ECO:0000256" key="1">
    <source>
        <dbReference type="SAM" id="MobiDB-lite"/>
    </source>
</evidence>